<evidence type="ECO:0000313" key="2">
    <source>
        <dbReference type="EMBL" id="RYJ42441.1"/>
    </source>
</evidence>
<feature type="transmembrane region" description="Helical" evidence="1">
    <location>
        <begin position="72"/>
        <end position="93"/>
    </location>
</feature>
<feature type="transmembrane region" description="Helical" evidence="1">
    <location>
        <begin position="7"/>
        <end position="26"/>
    </location>
</feature>
<organism evidence="2 3">
    <name type="scientific">Flavobacterium beibuense</name>
    <dbReference type="NCBI Taxonomy" id="657326"/>
    <lineage>
        <taxon>Bacteria</taxon>
        <taxon>Pseudomonadati</taxon>
        <taxon>Bacteroidota</taxon>
        <taxon>Flavobacteriia</taxon>
        <taxon>Flavobacteriales</taxon>
        <taxon>Flavobacteriaceae</taxon>
        <taxon>Flavobacterium</taxon>
    </lineage>
</organism>
<sequence length="94" mass="10837">MKEEFKKIIYIASIAALLYFVVMFILNLTNSANTTVYSFLLELFTIPSLLIILVALVYWVFNTIKNRNFAGLKAIALVNLASFLVIVLFYRFFN</sequence>
<feature type="transmembrane region" description="Helical" evidence="1">
    <location>
        <begin position="38"/>
        <end position="60"/>
    </location>
</feature>
<proteinExistence type="predicted"/>
<dbReference type="AlphaFoldDB" id="A0A444W959"/>
<dbReference type="Proteomes" id="UP000289775">
    <property type="component" value="Unassembled WGS sequence"/>
</dbReference>
<dbReference type="EMBL" id="JUIW01000007">
    <property type="protein sequence ID" value="RYJ42441.1"/>
    <property type="molecule type" value="Genomic_DNA"/>
</dbReference>
<reference evidence="2 3" key="1">
    <citation type="submission" date="2014-12" db="EMBL/GenBank/DDBJ databases">
        <title>Genome sequence of Flavobacterium beibuense RSKm HC5.</title>
        <authorList>
            <person name="Kim J.F."/>
            <person name="Song J.Y."/>
            <person name="Kwak M.-J."/>
            <person name="Lee S.-W."/>
        </authorList>
    </citation>
    <scope>NUCLEOTIDE SEQUENCE [LARGE SCALE GENOMIC DNA]</scope>
    <source>
        <strain evidence="2 3">RSKm HC5</strain>
    </source>
</reference>
<keyword evidence="1" id="KW-0472">Membrane</keyword>
<comment type="caution">
    <text evidence="2">The sequence shown here is derived from an EMBL/GenBank/DDBJ whole genome shotgun (WGS) entry which is preliminary data.</text>
</comment>
<protein>
    <submittedName>
        <fullName evidence="2">Uncharacterized protein</fullName>
    </submittedName>
</protein>
<keyword evidence="3" id="KW-1185">Reference proteome</keyword>
<keyword evidence="1" id="KW-0812">Transmembrane</keyword>
<evidence type="ECO:0000313" key="3">
    <source>
        <dbReference type="Proteomes" id="UP000289775"/>
    </source>
</evidence>
<name>A0A444W959_9FLAO</name>
<evidence type="ECO:0000256" key="1">
    <source>
        <dbReference type="SAM" id="Phobius"/>
    </source>
</evidence>
<keyword evidence="1" id="KW-1133">Transmembrane helix</keyword>
<accession>A0A444W959</accession>
<gene>
    <name evidence="2" type="ORF">NU09_2227</name>
</gene>